<evidence type="ECO:0000256" key="1">
    <source>
        <dbReference type="SAM" id="Phobius"/>
    </source>
</evidence>
<proteinExistence type="predicted"/>
<protein>
    <submittedName>
        <fullName evidence="2">DUF2964 domain-containing protein</fullName>
    </submittedName>
</protein>
<keyword evidence="3" id="KW-1185">Reference proteome</keyword>
<feature type="transmembrane region" description="Helical" evidence="1">
    <location>
        <begin position="7"/>
        <end position="30"/>
    </location>
</feature>
<dbReference type="EMBL" id="CP069484">
    <property type="protein sequence ID" value="QRO81247.1"/>
    <property type="molecule type" value="Genomic_DNA"/>
</dbReference>
<keyword evidence="1" id="KW-0472">Membrane</keyword>
<evidence type="ECO:0000313" key="2">
    <source>
        <dbReference type="EMBL" id="QRO81247.1"/>
    </source>
</evidence>
<evidence type="ECO:0000313" key="3">
    <source>
        <dbReference type="Proteomes" id="UP000625568"/>
    </source>
</evidence>
<accession>A0A892IJD9</accession>
<reference evidence="2 3" key="1">
    <citation type="submission" date="2021-02" db="EMBL/GenBank/DDBJ databases">
        <title>FDA dAtabase for Regulatory Grade micrObial Sequences (FDA-ARGOS): Supporting development and validation of Infectious Disease Dx tests.</title>
        <authorList>
            <person name="Minogue T."/>
            <person name="Wolcott M."/>
            <person name="Wasieloski L."/>
            <person name="Aguilar W."/>
            <person name="Moore D."/>
            <person name="Jaissle J."/>
            <person name="Tallon L."/>
            <person name="Sadzewicz L."/>
            <person name="Zhao X."/>
            <person name="Boylan J."/>
            <person name="Ott S."/>
            <person name="Bowen H."/>
            <person name="Vavikolanu K."/>
            <person name="Mehta A."/>
            <person name="Aluvathingal J."/>
            <person name="Nadendla S."/>
            <person name="Yan Y."/>
            <person name="Sichtig H."/>
        </authorList>
    </citation>
    <scope>NUCLEOTIDE SEQUENCE [LARGE SCALE GENOMIC DNA]</scope>
    <source>
        <strain evidence="2 3">FDAARGOS_1272</strain>
    </source>
</reference>
<sequence>MIRKQYRIVLATLSVFLAIASLVGIVHGMLFDERVFRYSIATLISSILAFVVLLNPAPGDRP</sequence>
<dbReference type="RefSeq" id="WP_035976212.1">
    <property type="nucleotide sequence ID" value="NZ_CABVPR010000049.1"/>
</dbReference>
<gene>
    <name evidence="2" type="ORF">I6K02_26145</name>
</gene>
<keyword evidence="1" id="KW-0812">Transmembrane</keyword>
<dbReference type="InterPro" id="IPR021347">
    <property type="entry name" value="DUF2964"/>
</dbReference>
<dbReference type="AlphaFoldDB" id="A0A892IJD9"/>
<keyword evidence="1" id="KW-1133">Transmembrane helix</keyword>
<dbReference type="Pfam" id="PF11177">
    <property type="entry name" value="DUF2964"/>
    <property type="match status" value="1"/>
</dbReference>
<dbReference type="Proteomes" id="UP000625568">
    <property type="component" value="Chromosome 3"/>
</dbReference>
<name>A0A892IJD9_9BURK</name>
<dbReference type="GeneID" id="93131186"/>
<feature type="transmembrane region" description="Helical" evidence="1">
    <location>
        <begin position="36"/>
        <end position="54"/>
    </location>
</feature>
<organism evidence="2 3">
    <name type="scientific">Burkholderia dolosa</name>
    <dbReference type="NCBI Taxonomy" id="152500"/>
    <lineage>
        <taxon>Bacteria</taxon>
        <taxon>Pseudomonadati</taxon>
        <taxon>Pseudomonadota</taxon>
        <taxon>Betaproteobacteria</taxon>
        <taxon>Burkholderiales</taxon>
        <taxon>Burkholderiaceae</taxon>
        <taxon>Burkholderia</taxon>
        <taxon>Burkholderia cepacia complex</taxon>
    </lineage>
</organism>